<dbReference type="RefSeq" id="XP_013272063.1">
    <property type="nucleotide sequence ID" value="XM_013416609.1"/>
</dbReference>
<name>A0A0D2FRZ8_9EURO</name>
<dbReference type="EMBL" id="KN847478">
    <property type="protein sequence ID" value="KIX04927.1"/>
    <property type="molecule type" value="Genomic_DNA"/>
</dbReference>
<dbReference type="GO" id="GO:0006629">
    <property type="term" value="P:lipid metabolic process"/>
    <property type="evidence" value="ECO:0007669"/>
    <property type="project" value="InterPro"/>
</dbReference>
<dbReference type="PANTHER" id="PTHR13593:SF143">
    <property type="entry name" value="PHOSPHATIDYLINOSITOL-SPECIFIC PHOSPHOLIPASE C X DOMAIN-CONTAINING PROTEIN"/>
    <property type="match status" value="1"/>
</dbReference>
<sequence length="472" mass="52620">MNLLSSLKGQQKSSLTGEGGTLLLINGTAYTWKKGNSNSYQMTTWSFPKEVQPGDIASVYIQFKQTIGTVRSDTSGFCNYALKGTQARSFRIEVKDAPSNLKVQLQNIQTPNNPKGSWIQLGWRHDGVVSFILSGKEGSFSSSNPPHDWMQQNLRTLGPRPLHKICMPGTHDAGMGEITHTDVIPADIMADFAQTQSLTIIGQLEMGSRYFDIRPEISGGENWTGHYTGKLGARGQKMSSIIDDINTFTQKCAELIILNLSHSLQTDQGWREYDQAEWNALFAELIRLNYRFILTGSEAKDLSLLPLSRFIGSGHAAVVIVVEAPSHINLSAYGDKGFYLPSQLNVYNEYSNTNDCVEMVQDQVQKMENFMKSSDKRLFLISWTLTQQPPDVTPEDFLPPNTLVGLGKIAQWKIDNKTIRILAYSANKALLTDLLPHVSQAAFPNIVYIDYMEIKDYVALAMAINDRAFTNA</sequence>
<dbReference type="VEuPathDB" id="FungiDB:Z518_05798"/>
<evidence type="ECO:0008006" key="3">
    <source>
        <dbReference type="Google" id="ProtNLM"/>
    </source>
</evidence>
<proteinExistence type="predicted"/>
<keyword evidence="2" id="KW-1185">Reference proteome</keyword>
<evidence type="ECO:0000313" key="1">
    <source>
        <dbReference type="EMBL" id="KIX04927.1"/>
    </source>
</evidence>
<dbReference type="GO" id="GO:0008081">
    <property type="term" value="F:phosphoric diester hydrolase activity"/>
    <property type="evidence" value="ECO:0007669"/>
    <property type="project" value="InterPro"/>
</dbReference>
<accession>A0A0D2FRZ8</accession>
<organism evidence="1 2">
    <name type="scientific">Rhinocladiella mackenziei CBS 650.93</name>
    <dbReference type="NCBI Taxonomy" id="1442369"/>
    <lineage>
        <taxon>Eukaryota</taxon>
        <taxon>Fungi</taxon>
        <taxon>Dikarya</taxon>
        <taxon>Ascomycota</taxon>
        <taxon>Pezizomycotina</taxon>
        <taxon>Eurotiomycetes</taxon>
        <taxon>Chaetothyriomycetidae</taxon>
        <taxon>Chaetothyriales</taxon>
        <taxon>Herpotrichiellaceae</taxon>
        <taxon>Rhinocladiella</taxon>
    </lineage>
</organism>
<dbReference type="Proteomes" id="UP000053617">
    <property type="component" value="Unassembled WGS sequence"/>
</dbReference>
<dbReference type="InterPro" id="IPR051057">
    <property type="entry name" value="PI-PLC_domain"/>
</dbReference>
<dbReference type="PANTHER" id="PTHR13593">
    <property type="match status" value="1"/>
</dbReference>
<protein>
    <recommendedName>
        <fullName evidence="3">Phosphatidylinositol-specific phospholipase C X domain-containing protein</fullName>
    </recommendedName>
</protein>
<dbReference type="InterPro" id="IPR017946">
    <property type="entry name" value="PLC-like_Pdiesterase_TIM-brl"/>
</dbReference>
<reference evidence="1 2" key="1">
    <citation type="submission" date="2015-01" db="EMBL/GenBank/DDBJ databases">
        <title>The Genome Sequence of Rhinocladiella mackenzie CBS 650.93.</title>
        <authorList>
            <consortium name="The Broad Institute Genomics Platform"/>
            <person name="Cuomo C."/>
            <person name="de Hoog S."/>
            <person name="Gorbushina A."/>
            <person name="Stielow B."/>
            <person name="Teixiera M."/>
            <person name="Abouelleil A."/>
            <person name="Chapman S.B."/>
            <person name="Priest M."/>
            <person name="Young S.K."/>
            <person name="Wortman J."/>
            <person name="Nusbaum C."/>
            <person name="Birren B."/>
        </authorList>
    </citation>
    <scope>NUCLEOTIDE SEQUENCE [LARGE SCALE GENOMIC DNA]</scope>
    <source>
        <strain evidence="1 2">CBS 650.93</strain>
    </source>
</reference>
<dbReference type="HOGENOM" id="CLU_031469_1_0_1"/>
<dbReference type="OrthoDB" id="1046782at2759"/>
<gene>
    <name evidence="1" type="ORF">Z518_05798</name>
</gene>
<dbReference type="GeneID" id="25293869"/>
<dbReference type="AlphaFoldDB" id="A0A0D2FRZ8"/>
<evidence type="ECO:0000313" key="2">
    <source>
        <dbReference type="Proteomes" id="UP000053617"/>
    </source>
</evidence>
<dbReference type="SUPFAM" id="SSF51695">
    <property type="entry name" value="PLC-like phosphodiesterases"/>
    <property type="match status" value="1"/>
</dbReference>
<dbReference type="Gene3D" id="3.20.20.190">
    <property type="entry name" value="Phosphatidylinositol (PI) phosphodiesterase"/>
    <property type="match status" value="1"/>
</dbReference>